<dbReference type="AlphaFoldDB" id="A0AAU7ZNX4"/>
<keyword evidence="5 10" id="KW-0547">Nucleotide-binding</keyword>
<dbReference type="EC" id="6.1.1.14" evidence="10"/>
<evidence type="ECO:0000256" key="7">
    <source>
        <dbReference type="ARBA" id="ARBA00022917"/>
    </source>
</evidence>
<dbReference type="NCBIfam" id="TIGR00211">
    <property type="entry name" value="glyS"/>
    <property type="match status" value="1"/>
</dbReference>
<evidence type="ECO:0000256" key="9">
    <source>
        <dbReference type="ARBA" id="ARBA00047937"/>
    </source>
</evidence>
<dbReference type="KEGG" id="tpsc:RBB77_19810"/>
<reference evidence="12" key="2">
    <citation type="journal article" date="2024" name="Environ. Microbiol.">
        <title>Genome analysis and description of Tunturibacter gen. nov. expands the diversity of Terriglobia in tundra soils.</title>
        <authorList>
            <person name="Messyasz A."/>
            <person name="Mannisto M.K."/>
            <person name="Kerkhof L.J."/>
            <person name="Haggblom M.M."/>
        </authorList>
    </citation>
    <scope>NUCLEOTIDE SEQUENCE</scope>
    <source>
        <strain evidence="12">X5P6</strain>
    </source>
</reference>
<comment type="subunit">
    <text evidence="10">Tetramer of two alpha and two beta subunits.</text>
</comment>
<protein>
    <recommendedName>
        <fullName evidence="10">Glycine--tRNA ligase beta subunit</fullName>
        <ecNumber evidence="10">6.1.1.14</ecNumber>
    </recommendedName>
    <alternativeName>
        <fullName evidence="10">Glycyl-tRNA synthetase beta subunit</fullName>
        <shortName evidence="10">GlyRS</shortName>
    </alternativeName>
</protein>
<evidence type="ECO:0000256" key="2">
    <source>
        <dbReference type="ARBA" id="ARBA00008226"/>
    </source>
</evidence>
<dbReference type="PANTHER" id="PTHR30075:SF2">
    <property type="entry name" value="GLYCINE--TRNA LIGASE, CHLOROPLASTIC_MITOCHONDRIAL 2"/>
    <property type="match status" value="1"/>
</dbReference>
<dbReference type="Pfam" id="PF02092">
    <property type="entry name" value="tRNA_synt_2f"/>
    <property type="match status" value="1"/>
</dbReference>
<keyword evidence="8 10" id="KW-0030">Aminoacyl-tRNA synthetase</keyword>
<dbReference type="PRINTS" id="PR01045">
    <property type="entry name" value="TRNASYNTHGB"/>
</dbReference>
<evidence type="ECO:0000256" key="1">
    <source>
        <dbReference type="ARBA" id="ARBA00004496"/>
    </source>
</evidence>
<comment type="subcellular location">
    <subcellularLocation>
        <location evidence="1 10">Cytoplasm</location>
    </subcellularLocation>
</comment>
<reference evidence="12" key="1">
    <citation type="submission" date="2023-08" db="EMBL/GenBank/DDBJ databases">
        <authorList>
            <person name="Messyasz A."/>
            <person name="Mannisto M.K."/>
            <person name="Kerkhof L.J."/>
            <person name="Haggblom M."/>
        </authorList>
    </citation>
    <scope>NUCLEOTIDE SEQUENCE</scope>
    <source>
        <strain evidence="12">X5P6</strain>
    </source>
</reference>
<dbReference type="EMBL" id="CP132942">
    <property type="protein sequence ID" value="XCB32653.1"/>
    <property type="molecule type" value="Genomic_DNA"/>
</dbReference>
<gene>
    <name evidence="10 12" type="primary">glyS</name>
    <name evidence="12" type="ORF">RBB77_19810</name>
</gene>
<dbReference type="GO" id="GO:0005524">
    <property type="term" value="F:ATP binding"/>
    <property type="evidence" value="ECO:0007669"/>
    <property type="project" value="UniProtKB-UniRule"/>
</dbReference>
<dbReference type="GO" id="GO:0004820">
    <property type="term" value="F:glycine-tRNA ligase activity"/>
    <property type="evidence" value="ECO:0007669"/>
    <property type="project" value="UniProtKB-UniRule"/>
</dbReference>
<evidence type="ECO:0000313" key="12">
    <source>
        <dbReference type="EMBL" id="XCB32653.1"/>
    </source>
</evidence>
<keyword evidence="6 10" id="KW-0067">ATP-binding</keyword>
<comment type="similarity">
    <text evidence="2 10">Belongs to the class-II aminoacyl-tRNA synthetase family.</text>
</comment>
<dbReference type="RefSeq" id="WP_353063495.1">
    <property type="nucleotide sequence ID" value="NZ_CP132942.1"/>
</dbReference>
<name>A0AAU7ZNX4_9BACT</name>
<dbReference type="HAMAP" id="MF_00255">
    <property type="entry name" value="Gly_tRNA_synth_beta"/>
    <property type="match status" value="1"/>
</dbReference>
<evidence type="ECO:0000256" key="3">
    <source>
        <dbReference type="ARBA" id="ARBA00022490"/>
    </source>
</evidence>
<feature type="domain" description="DALR anticodon binding" evidence="11">
    <location>
        <begin position="589"/>
        <end position="686"/>
    </location>
</feature>
<organism evidence="12">
    <name type="scientific">Tunturiibacter psychrotolerans</name>
    <dbReference type="NCBI Taxonomy" id="3069686"/>
    <lineage>
        <taxon>Bacteria</taxon>
        <taxon>Pseudomonadati</taxon>
        <taxon>Acidobacteriota</taxon>
        <taxon>Terriglobia</taxon>
        <taxon>Terriglobales</taxon>
        <taxon>Acidobacteriaceae</taxon>
        <taxon>Tunturiibacter</taxon>
    </lineage>
</organism>
<dbReference type="GO" id="GO:0006420">
    <property type="term" value="P:arginyl-tRNA aminoacylation"/>
    <property type="evidence" value="ECO:0007669"/>
    <property type="project" value="InterPro"/>
</dbReference>
<dbReference type="PANTHER" id="PTHR30075">
    <property type="entry name" value="GLYCYL-TRNA SYNTHETASE"/>
    <property type="match status" value="1"/>
</dbReference>
<dbReference type="Pfam" id="PF05746">
    <property type="entry name" value="DALR_1"/>
    <property type="match status" value="1"/>
</dbReference>
<evidence type="ECO:0000256" key="8">
    <source>
        <dbReference type="ARBA" id="ARBA00023146"/>
    </source>
</evidence>
<sequence length="703" mass="76078">MADFLFEIGLEEVPARMIAGAQMELEQRVVKMLERERLVRSGAVAKSFATPRRLAVRVSGVAERQEDVAEELVGPSVKVAYKDGVATPAAVAFAKKAGVDVAGLKTITNAKGEYLAATSAKAGRGAVEVIAGEMPKELAGIYWAKNMYWRAGRPERFVRPVRWMVAMLGSEPVPVEFGGYVAGKVTYGHRVLFGEQEILLKAPGDYEDTLLGGFVIAEVEVRRQKIRKALDKVTRAGDSDGAGLRWREDHELVDKLTQLTEWPSVLLGGFEKEYLALPEEVLVTVMRDHQNYFAVEDKDGKLAPHFLAVLNTEADEAGVAVIRHGNERVLRARFNDARFFWEFDQRVSLMDRVSLLENVTFQKDLGSYFAKSERVRKVASGLAGLVAARGVAVDAVSLDTAALLAKADLTAELVKEFTELQGVVGGLYARAQGFPAAVGDAIYDQYKPESMEDVVPRTVEGALLAVADKADTIAGMFGLGLEPTGSKDPFALRRAANGIVKILAETTVELALSLDEISALGTDDVAVAAKTRGFYAERLEFYLREVHGQAYDIVKAVLAAGASDVRDAVARAKAVTSVRGSEDFAAVTAAFKRMKNILSQAREKDIAAAPGVNEGLLTEPTEKALAEKSAELAEKVSALRGNESYTAALEQIAMLRPQVDAFFEAVMVMSPDEAVRANRLALLEKVLGDFSGIADFSEIVVSG</sequence>
<proteinExistence type="inferred from homology"/>
<keyword evidence="4 10" id="KW-0436">Ligase</keyword>
<dbReference type="PROSITE" id="PS50861">
    <property type="entry name" value="AA_TRNA_LIGASE_II_GLYAB"/>
    <property type="match status" value="1"/>
</dbReference>
<evidence type="ECO:0000256" key="4">
    <source>
        <dbReference type="ARBA" id="ARBA00022598"/>
    </source>
</evidence>
<evidence type="ECO:0000259" key="11">
    <source>
        <dbReference type="Pfam" id="PF05746"/>
    </source>
</evidence>
<dbReference type="InterPro" id="IPR015944">
    <property type="entry name" value="Gly-tRNA-synth_bsu"/>
</dbReference>
<accession>A0AAU7ZNX4</accession>
<keyword evidence="3 10" id="KW-0963">Cytoplasm</keyword>
<dbReference type="GO" id="GO:0005829">
    <property type="term" value="C:cytosol"/>
    <property type="evidence" value="ECO:0007669"/>
    <property type="project" value="TreeGrafter"/>
</dbReference>
<evidence type="ECO:0000256" key="6">
    <source>
        <dbReference type="ARBA" id="ARBA00022840"/>
    </source>
</evidence>
<evidence type="ECO:0000256" key="5">
    <source>
        <dbReference type="ARBA" id="ARBA00022741"/>
    </source>
</evidence>
<comment type="catalytic activity">
    <reaction evidence="9 10">
        <text>tRNA(Gly) + glycine + ATP = glycyl-tRNA(Gly) + AMP + diphosphate</text>
        <dbReference type="Rhea" id="RHEA:16013"/>
        <dbReference type="Rhea" id="RHEA-COMP:9664"/>
        <dbReference type="Rhea" id="RHEA-COMP:9683"/>
        <dbReference type="ChEBI" id="CHEBI:30616"/>
        <dbReference type="ChEBI" id="CHEBI:33019"/>
        <dbReference type="ChEBI" id="CHEBI:57305"/>
        <dbReference type="ChEBI" id="CHEBI:78442"/>
        <dbReference type="ChEBI" id="CHEBI:78522"/>
        <dbReference type="ChEBI" id="CHEBI:456215"/>
        <dbReference type="EC" id="6.1.1.14"/>
    </reaction>
</comment>
<dbReference type="SUPFAM" id="SSF109604">
    <property type="entry name" value="HD-domain/PDEase-like"/>
    <property type="match status" value="1"/>
</dbReference>
<dbReference type="InterPro" id="IPR008909">
    <property type="entry name" value="DALR_anticod-bd"/>
</dbReference>
<evidence type="ECO:0000256" key="10">
    <source>
        <dbReference type="HAMAP-Rule" id="MF_00255"/>
    </source>
</evidence>
<dbReference type="GO" id="GO:0004814">
    <property type="term" value="F:arginine-tRNA ligase activity"/>
    <property type="evidence" value="ECO:0007669"/>
    <property type="project" value="InterPro"/>
</dbReference>
<keyword evidence="7 10" id="KW-0648">Protein biosynthesis</keyword>
<dbReference type="GO" id="GO:0006426">
    <property type="term" value="P:glycyl-tRNA aminoacylation"/>
    <property type="evidence" value="ECO:0007669"/>
    <property type="project" value="UniProtKB-UniRule"/>
</dbReference>
<dbReference type="InterPro" id="IPR006194">
    <property type="entry name" value="Gly-tRNA-synth_heterodimer"/>
</dbReference>